<evidence type="ECO:0000313" key="1">
    <source>
        <dbReference type="EMBL" id="SVC84665.1"/>
    </source>
</evidence>
<gene>
    <name evidence="1" type="ORF">METZ01_LOCUS337519</name>
</gene>
<reference evidence="1" key="1">
    <citation type="submission" date="2018-05" db="EMBL/GenBank/DDBJ databases">
        <authorList>
            <person name="Lanie J.A."/>
            <person name="Ng W.-L."/>
            <person name="Kazmierczak K.M."/>
            <person name="Andrzejewski T.M."/>
            <person name="Davidsen T.M."/>
            <person name="Wayne K.J."/>
            <person name="Tettelin H."/>
            <person name="Glass J.I."/>
            <person name="Rusch D."/>
            <person name="Podicherti R."/>
            <person name="Tsui H.-C.T."/>
            <person name="Winkler M.E."/>
        </authorList>
    </citation>
    <scope>NUCLEOTIDE SEQUENCE</scope>
</reference>
<dbReference type="EMBL" id="UINC01114392">
    <property type="protein sequence ID" value="SVC84665.1"/>
    <property type="molecule type" value="Genomic_DNA"/>
</dbReference>
<accession>A0A382QIF5</accession>
<name>A0A382QIF5_9ZZZZ</name>
<protein>
    <submittedName>
        <fullName evidence="1">Uncharacterized protein</fullName>
    </submittedName>
</protein>
<sequence length="259" mass="29379">MTFPKNLFLIILLISILPQIDFVEASTQSSIVKKSDILKIDEPTEITESDFVEKIKTGPNNYSWTINIKFGPYPSQNKAQQVAENLIKNQEFLKYPILQKKTNPQDIDFFEDTRTNRDKYSWVVNLIIGPYPSKNKAQQVTKDINSKHKDSINAHLERKLILDKKSLPSKLAQQKTQSVENTQEVLGSIFLSLEATPSMEQSIQPVVNPEFFIEVATKSNSLNVRQTPSVSSHIVSKLRNGTKVSLVDSNVLNGPTNWY</sequence>
<organism evidence="1">
    <name type="scientific">marine metagenome</name>
    <dbReference type="NCBI Taxonomy" id="408172"/>
    <lineage>
        <taxon>unclassified sequences</taxon>
        <taxon>metagenomes</taxon>
        <taxon>ecological metagenomes</taxon>
    </lineage>
</organism>
<feature type="non-terminal residue" evidence="1">
    <location>
        <position position="259"/>
    </location>
</feature>
<proteinExistence type="predicted"/>
<dbReference type="AlphaFoldDB" id="A0A382QIF5"/>
<dbReference type="Gene3D" id="2.30.30.40">
    <property type="entry name" value="SH3 Domains"/>
    <property type="match status" value="1"/>
</dbReference>